<reference evidence="1" key="1">
    <citation type="journal article" date="2020" name="Stud. Mycol.">
        <title>101 Dothideomycetes genomes: a test case for predicting lifestyles and emergence of pathogens.</title>
        <authorList>
            <person name="Haridas S."/>
            <person name="Albert R."/>
            <person name="Binder M."/>
            <person name="Bloem J."/>
            <person name="Labutti K."/>
            <person name="Salamov A."/>
            <person name="Andreopoulos B."/>
            <person name="Baker S."/>
            <person name="Barry K."/>
            <person name="Bills G."/>
            <person name="Bluhm B."/>
            <person name="Cannon C."/>
            <person name="Castanera R."/>
            <person name="Culley D."/>
            <person name="Daum C."/>
            <person name="Ezra D."/>
            <person name="Gonzalez J."/>
            <person name="Henrissat B."/>
            <person name="Kuo A."/>
            <person name="Liang C."/>
            <person name="Lipzen A."/>
            <person name="Lutzoni F."/>
            <person name="Magnuson J."/>
            <person name="Mondo S."/>
            <person name="Nolan M."/>
            <person name="Ohm R."/>
            <person name="Pangilinan J."/>
            <person name="Park H.-J."/>
            <person name="Ramirez L."/>
            <person name="Alfaro M."/>
            <person name="Sun H."/>
            <person name="Tritt A."/>
            <person name="Yoshinaga Y."/>
            <person name="Zwiers L.-H."/>
            <person name="Turgeon B."/>
            <person name="Goodwin S."/>
            <person name="Spatafora J."/>
            <person name="Crous P."/>
            <person name="Grigoriev I."/>
        </authorList>
    </citation>
    <scope>NUCLEOTIDE SEQUENCE</scope>
    <source>
        <strain evidence="1">ATCC 36951</strain>
    </source>
</reference>
<organism evidence="1 2">
    <name type="scientific">Zasmidium cellare ATCC 36951</name>
    <dbReference type="NCBI Taxonomy" id="1080233"/>
    <lineage>
        <taxon>Eukaryota</taxon>
        <taxon>Fungi</taxon>
        <taxon>Dikarya</taxon>
        <taxon>Ascomycota</taxon>
        <taxon>Pezizomycotina</taxon>
        <taxon>Dothideomycetes</taxon>
        <taxon>Dothideomycetidae</taxon>
        <taxon>Mycosphaerellales</taxon>
        <taxon>Mycosphaerellaceae</taxon>
        <taxon>Zasmidium</taxon>
    </lineage>
</organism>
<dbReference type="Proteomes" id="UP000799537">
    <property type="component" value="Unassembled WGS sequence"/>
</dbReference>
<dbReference type="OrthoDB" id="3649348at2759"/>
<evidence type="ECO:0000313" key="1">
    <source>
        <dbReference type="EMBL" id="KAF2172676.1"/>
    </source>
</evidence>
<dbReference type="EMBL" id="ML993580">
    <property type="protein sequence ID" value="KAF2172676.1"/>
    <property type="molecule type" value="Genomic_DNA"/>
</dbReference>
<dbReference type="AlphaFoldDB" id="A0A6A6D4V3"/>
<accession>A0A6A6D4V3</accession>
<protein>
    <submittedName>
        <fullName evidence="1">Uncharacterized protein</fullName>
    </submittedName>
</protein>
<name>A0A6A6D4V3_ZASCE</name>
<dbReference type="GeneID" id="54556968"/>
<sequence length="201" mass="22264">MEYILSVVAALAITPIAMTAFFKLLVSLQKYSVVQERIAQLTRRSSDPIKTSRPVVLVDLSAAVGKRVAAHLMPEYEVILELQSIPRAKQELSSIVAKQRPCTDGDTVGTHDFSRIPKHVIFSKGYRENKVQEVREALGGEKSGISWYWTPSPPGEKLPNPGKIDEEQMDFFAGRIAGHIKKTLNSVVEDGKEGVDGLYEL</sequence>
<evidence type="ECO:0000313" key="2">
    <source>
        <dbReference type="Proteomes" id="UP000799537"/>
    </source>
</evidence>
<dbReference type="RefSeq" id="XP_033673565.1">
    <property type="nucleotide sequence ID" value="XM_033803696.1"/>
</dbReference>
<keyword evidence="2" id="KW-1185">Reference proteome</keyword>
<proteinExistence type="predicted"/>
<gene>
    <name evidence="1" type="ORF">M409DRAFT_16638</name>
</gene>